<dbReference type="PANTHER" id="PTHR30353:SF0">
    <property type="entry name" value="TRANSMEMBRANE PROTEIN"/>
    <property type="match status" value="1"/>
</dbReference>
<keyword evidence="1" id="KW-0472">Membrane</keyword>
<keyword evidence="1" id="KW-1133">Transmembrane helix</keyword>
<evidence type="ECO:0000313" key="2">
    <source>
        <dbReference type="EMBL" id="EMM94350.1"/>
    </source>
</evidence>
<keyword evidence="1" id="KW-1003">Cell membrane</keyword>
<feature type="transmembrane region" description="Helical" evidence="1">
    <location>
        <begin position="30"/>
        <end position="49"/>
    </location>
</feature>
<protein>
    <recommendedName>
        <fullName evidence="4">SNARE-like domain protein</fullName>
    </recommendedName>
</protein>
<name>M6HB74_LEPIR</name>
<keyword evidence="1" id="KW-0812">Transmembrane</keyword>
<dbReference type="PANTHER" id="PTHR30353">
    <property type="entry name" value="INNER MEMBRANE PROTEIN DEDA-RELATED"/>
    <property type="match status" value="1"/>
</dbReference>
<comment type="caution">
    <text evidence="2">The sequence shown here is derived from an EMBL/GenBank/DDBJ whole genome shotgun (WGS) entry which is preliminary data.</text>
</comment>
<dbReference type="InterPro" id="IPR032818">
    <property type="entry name" value="DedA-like"/>
</dbReference>
<organism evidence="2 3">
    <name type="scientific">Leptospira interrogans serovar Zanoni str. LT2156</name>
    <dbReference type="NCBI Taxonomy" id="1001601"/>
    <lineage>
        <taxon>Bacteria</taxon>
        <taxon>Pseudomonadati</taxon>
        <taxon>Spirochaetota</taxon>
        <taxon>Spirochaetia</taxon>
        <taxon>Leptospirales</taxon>
        <taxon>Leptospiraceae</taxon>
        <taxon>Leptospira</taxon>
    </lineage>
</organism>
<accession>M6HB74</accession>
<dbReference type="EMBL" id="AFMF02000035">
    <property type="protein sequence ID" value="EMM94350.1"/>
    <property type="molecule type" value="Genomic_DNA"/>
</dbReference>
<evidence type="ECO:0000256" key="1">
    <source>
        <dbReference type="RuleBase" id="RU367016"/>
    </source>
</evidence>
<dbReference type="Proteomes" id="UP000012089">
    <property type="component" value="Unassembled WGS sequence"/>
</dbReference>
<evidence type="ECO:0008006" key="4">
    <source>
        <dbReference type="Google" id="ProtNLM"/>
    </source>
</evidence>
<reference evidence="2 3" key="1">
    <citation type="submission" date="2013-01" db="EMBL/GenBank/DDBJ databases">
        <authorList>
            <person name="Harkins D.M."/>
            <person name="Durkin A.S."/>
            <person name="Brinkac L.M."/>
            <person name="Haft D.H."/>
            <person name="Selengut J.D."/>
            <person name="Sanka R."/>
            <person name="DePew J."/>
            <person name="Purushe J."/>
            <person name="Tulsiani S.M."/>
            <person name="Graham G.C."/>
            <person name="Burns M.-A."/>
            <person name="Dohnt M.F."/>
            <person name="Smythe L.D."/>
            <person name="McKay D.B."/>
            <person name="Craig S.B."/>
            <person name="Vinetz J.M."/>
            <person name="Sutton G.G."/>
            <person name="Nierman W.C."/>
            <person name="Fouts D.E."/>
        </authorList>
    </citation>
    <scope>NUCLEOTIDE SEQUENCE [LARGE SCALE GENOMIC DNA]</scope>
    <source>
        <strain evidence="2 3">LT2156</strain>
    </source>
</reference>
<comment type="subcellular location">
    <subcellularLocation>
        <location evidence="1">Cell membrane</location>
        <topology evidence="1">Multi-pass membrane protein</topology>
    </subcellularLocation>
</comment>
<comment type="similarity">
    <text evidence="1">Belongs to the DedA family.</text>
</comment>
<sequence length="105" mass="11648">MEIFKFLLDFFLNLETHLDTIIQTYQNGTYVILFLIIFAETGLIVTPFLPGDSLLFAIGAFIARGSLDLGSTLVLLIIAAILGDTVNYSVGNFIGEKILEKEKYP</sequence>
<proteinExistence type="inferred from homology"/>
<gene>
    <name evidence="2" type="ORF">LEP1GSC158_5345</name>
</gene>
<dbReference type="GO" id="GO:0005886">
    <property type="term" value="C:plasma membrane"/>
    <property type="evidence" value="ECO:0007669"/>
    <property type="project" value="UniProtKB-SubCell"/>
</dbReference>
<feature type="transmembrane region" description="Helical" evidence="1">
    <location>
        <begin position="55"/>
        <end position="82"/>
    </location>
</feature>
<dbReference type="AlphaFoldDB" id="M6HB74"/>
<evidence type="ECO:0000313" key="3">
    <source>
        <dbReference type="Proteomes" id="UP000012089"/>
    </source>
</evidence>
<comment type="caution">
    <text evidence="1">Lacks conserved residue(s) required for the propagation of feature annotation.</text>
</comment>